<reference evidence="2" key="1">
    <citation type="journal article" date="2015" name="PLoS Genet.">
        <title>The dynamic genome and transcriptome of the human fungal pathogen Blastomyces and close relative Emmonsia.</title>
        <authorList>
            <person name="Munoz J.F."/>
            <person name="Gauthier G.M."/>
            <person name="Desjardins C.A."/>
            <person name="Gallo J.E."/>
            <person name="Holder J."/>
            <person name="Sullivan T.D."/>
            <person name="Marty A.J."/>
            <person name="Carmen J.C."/>
            <person name="Chen Z."/>
            <person name="Ding L."/>
            <person name="Gujja S."/>
            <person name="Magrini V."/>
            <person name="Misas E."/>
            <person name="Mitreva M."/>
            <person name="Priest M."/>
            <person name="Saif S."/>
            <person name="Whiston E.A."/>
            <person name="Young S."/>
            <person name="Zeng Q."/>
            <person name="Goldman W.E."/>
            <person name="Mardis E.R."/>
            <person name="Taylor J.W."/>
            <person name="McEwen J.G."/>
            <person name="Clay O.K."/>
            <person name="Klein B.S."/>
            <person name="Cuomo C.A."/>
        </authorList>
    </citation>
    <scope>NUCLEOTIDE SEQUENCE [LARGE SCALE GENOMIC DNA]</scope>
    <source>
        <strain evidence="2">UAMH 139</strain>
    </source>
</reference>
<dbReference type="Proteomes" id="UP000053573">
    <property type="component" value="Unassembled WGS sequence"/>
</dbReference>
<name>A0A0H1B8F6_9EURO</name>
<dbReference type="OrthoDB" id="10446498at2759"/>
<protein>
    <submittedName>
        <fullName evidence="1">Uncharacterized protein</fullName>
    </submittedName>
</protein>
<evidence type="ECO:0000313" key="1">
    <source>
        <dbReference type="EMBL" id="KLJ05536.1"/>
    </source>
</evidence>
<gene>
    <name evidence="1" type="ORF">EMPG_10981</name>
</gene>
<dbReference type="AlphaFoldDB" id="A0A0H1B8F6"/>
<organism evidence="1 2">
    <name type="scientific">Blastomyces silverae</name>
    <dbReference type="NCBI Taxonomy" id="2060906"/>
    <lineage>
        <taxon>Eukaryota</taxon>
        <taxon>Fungi</taxon>
        <taxon>Dikarya</taxon>
        <taxon>Ascomycota</taxon>
        <taxon>Pezizomycotina</taxon>
        <taxon>Eurotiomycetes</taxon>
        <taxon>Eurotiomycetidae</taxon>
        <taxon>Onygenales</taxon>
        <taxon>Ajellomycetaceae</taxon>
        <taxon>Blastomyces</taxon>
    </lineage>
</organism>
<dbReference type="EMBL" id="LDEV01003590">
    <property type="protein sequence ID" value="KLJ05536.1"/>
    <property type="molecule type" value="Genomic_DNA"/>
</dbReference>
<comment type="caution">
    <text evidence="1">The sequence shown here is derived from an EMBL/GenBank/DDBJ whole genome shotgun (WGS) entry which is preliminary data.</text>
</comment>
<sequence>MLFCECKMLKPRSKNSQPVPNTKKTENIAILQGFCNVFSSLCLKSDWRVETREETYFASSFMFLLARCQHAI</sequence>
<proteinExistence type="predicted"/>
<keyword evidence="2" id="KW-1185">Reference proteome</keyword>
<accession>A0A0H1B8F6</accession>
<evidence type="ECO:0000313" key="2">
    <source>
        <dbReference type="Proteomes" id="UP000053573"/>
    </source>
</evidence>